<dbReference type="PANTHER" id="PTHR21666">
    <property type="entry name" value="PEPTIDASE-RELATED"/>
    <property type="match status" value="1"/>
</dbReference>
<dbReference type="GO" id="GO:0004222">
    <property type="term" value="F:metalloendopeptidase activity"/>
    <property type="evidence" value="ECO:0007669"/>
    <property type="project" value="TreeGrafter"/>
</dbReference>
<dbReference type="InterPro" id="IPR016047">
    <property type="entry name" value="M23ase_b-sheet_dom"/>
</dbReference>
<evidence type="ECO:0000256" key="3">
    <source>
        <dbReference type="SAM" id="SignalP"/>
    </source>
</evidence>
<evidence type="ECO:0000259" key="4">
    <source>
        <dbReference type="Pfam" id="PF01551"/>
    </source>
</evidence>
<feature type="region of interest" description="Disordered" evidence="2">
    <location>
        <begin position="290"/>
        <end position="329"/>
    </location>
</feature>
<keyword evidence="1 3" id="KW-0732">Signal</keyword>
<accession>A0A848LP64</accession>
<dbReference type="InterPro" id="IPR050570">
    <property type="entry name" value="Cell_wall_metabolism_enzyme"/>
</dbReference>
<proteinExistence type="predicted"/>
<evidence type="ECO:0000256" key="2">
    <source>
        <dbReference type="SAM" id="MobiDB-lite"/>
    </source>
</evidence>
<feature type="domain" description="M23ase beta-sheet core" evidence="4">
    <location>
        <begin position="197"/>
        <end position="291"/>
    </location>
</feature>
<dbReference type="InterPro" id="IPR011055">
    <property type="entry name" value="Dup_hybrid_motif"/>
</dbReference>
<dbReference type="EMBL" id="JABBJJ010000185">
    <property type="protein sequence ID" value="NMO19459.1"/>
    <property type="molecule type" value="Genomic_DNA"/>
</dbReference>
<reference evidence="5 6" key="1">
    <citation type="submission" date="2020-04" db="EMBL/GenBank/DDBJ databases">
        <title>Draft genome of Pyxidicoccus fallax type strain.</title>
        <authorList>
            <person name="Whitworth D.E."/>
        </authorList>
    </citation>
    <scope>NUCLEOTIDE SEQUENCE [LARGE SCALE GENOMIC DNA]</scope>
    <source>
        <strain evidence="5 6">DSM 14698</strain>
    </source>
</reference>
<dbReference type="CDD" id="cd12797">
    <property type="entry name" value="M23_peptidase"/>
    <property type="match status" value="1"/>
</dbReference>
<name>A0A848LP64_9BACT</name>
<dbReference type="PANTHER" id="PTHR21666:SF289">
    <property type="entry name" value="L-ALA--D-GLU ENDOPEPTIDASE"/>
    <property type="match status" value="1"/>
</dbReference>
<gene>
    <name evidence="5" type="ORF">HG543_31985</name>
</gene>
<dbReference type="SUPFAM" id="SSF51261">
    <property type="entry name" value="Duplicated hybrid motif"/>
    <property type="match status" value="1"/>
</dbReference>
<protein>
    <submittedName>
        <fullName evidence="5">M23 family metallopeptidase</fullName>
    </submittedName>
</protein>
<feature type="chain" id="PRO_5032425346" evidence="3">
    <location>
        <begin position="17"/>
        <end position="329"/>
    </location>
</feature>
<evidence type="ECO:0000256" key="1">
    <source>
        <dbReference type="ARBA" id="ARBA00022729"/>
    </source>
</evidence>
<dbReference type="Proteomes" id="UP000518300">
    <property type="component" value="Unassembled WGS sequence"/>
</dbReference>
<organism evidence="5 6">
    <name type="scientific">Pyxidicoccus fallax</name>
    <dbReference type="NCBI Taxonomy" id="394095"/>
    <lineage>
        <taxon>Bacteria</taxon>
        <taxon>Pseudomonadati</taxon>
        <taxon>Myxococcota</taxon>
        <taxon>Myxococcia</taxon>
        <taxon>Myxococcales</taxon>
        <taxon>Cystobacterineae</taxon>
        <taxon>Myxococcaceae</taxon>
        <taxon>Pyxidicoccus</taxon>
    </lineage>
</organism>
<sequence>MRRLSLLVLLTVCACAAPRAEKMSFEELYGASPAVASAEDLPPVPIAREVRPRSSKELEAALAAFSERAREYRKQVARGGAMPAAQEANWAWMTRALDGFMSRTLDPSDARGVEKARSVLEAELEQDGRTYGDMPGALAEGVMVRVGRLALLMAVMHRQEHPEELEGLPRLTWPLSPVSITSLYGYRWHPITGQHRRHLGVDLAAQLGQPIYTAEKGVVLRAGWNGDHGNQVEVQHAGGWVTRYSHLSRVLVEPGEVLARGDALGLAGETGLATGVHLHFELWRDGEPVDPLDALGGEETPSERVPMASSRAAQGPATHQGRRPVGQRP</sequence>
<keyword evidence="6" id="KW-1185">Reference proteome</keyword>
<dbReference type="Gene3D" id="2.70.70.10">
    <property type="entry name" value="Glucose Permease (Domain IIA)"/>
    <property type="match status" value="1"/>
</dbReference>
<evidence type="ECO:0000313" key="6">
    <source>
        <dbReference type="Proteomes" id="UP000518300"/>
    </source>
</evidence>
<dbReference type="AlphaFoldDB" id="A0A848LP64"/>
<evidence type="ECO:0000313" key="5">
    <source>
        <dbReference type="EMBL" id="NMO19459.1"/>
    </source>
</evidence>
<dbReference type="Pfam" id="PF01551">
    <property type="entry name" value="Peptidase_M23"/>
    <property type="match status" value="1"/>
</dbReference>
<dbReference type="PROSITE" id="PS51257">
    <property type="entry name" value="PROKAR_LIPOPROTEIN"/>
    <property type="match status" value="1"/>
</dbReference>
<comment type="caution">
    <text evidence="5">The sequence shown here is derived from an EMBL/GenBank/DDBJ whole genome shotgun (WGS) entry which is preliminary data.</text>
</comment>
<feature type="signal peptide" evidence="3">
    <location>
        <begin position="1"/>
        <end position="16"/>
    </location>
</feature>
<dbReference type="RefSeq" id="WP_169348708.1">
    <property type="nucleotide sequence ID" value="NZ_JABBJJ010000185.1"/>
</dbReference>